<keyword evidence="2" id="KW-1185">Reference proteome</keyword>
<dbReference type="Proteomes" id="UP000271624">
    <property type="component" value="Unassembled WGS sequence"/>
</dbReference>
<dbReference type="RefSeq" id="WP_019493044.1">
    <property type="nucleotide sequence ID" value="NZ_RSCL01000006.1"/>
</dbReference>
<dbReference type="EMBL" id="RSCL01000006">
    <property type="protein sequence ID" value="RUT06584.1"/>
    <property type="molecule type" value="Genomic_DNA"/>
</dbReference>
<name>A0A3S1CQK7_9CYAN</name>
<reference evidence="1" key="2">
    <citation type="journal article" date="2019" name="Genome Biol. Evol.">
        <title>Day and night: Metabolic profiles and evolutionary relationships of six axenic non-marine cyanobacteria.</title>
        <authorList>
            <person name="Will S.E."/>
            <person name="Henke P."/>
            <person name="Boedeker C."/>
            <person name="Huang S."/>
            <person name="Brinkmann H."/>
            <person name="Rohde M."/>
            <person name="Jarek M."/>
            <person name="Friedl T."/>
            <person name="Seufert S."/>
            <person name="Schumacher M."/>
            <person name="Overmann J."/>
            <person name="Neumann-Schaal M."/>
            <person name="Petersen J."/>
        </authorList>
    </citation>
    <scope>NUCLEOTIDE SEQUENCE [LARGE SCALE GENOMIC DNA]</scope>
    <source>
        <strain evidence="1">PCC 7102</strain>
    </source>
</reference>
<proteinExistence type="predicted"/>
<dbReference type="OrthoDB" id="517878at2"/>
<dbReference type="AlphaFoldDB" id="A0A3S1CQK7"/>
<evidence type="ECO:0008006" key="3">
    <source>
        <dbReference type="Google" id="ProtNLM"/>
    </source>
</evidence>
<gene>
    <name evidence="1" type="ORF">DSM106972_028410</name>
</gene>
<evidence type="ECO:0000313" key="1">
    <source>
        <dbReference type="EMBL" id="RUT06584.1"/>
    </source>
</evidence>
<organism evidence="1 2">
    <name type="scientific">Dulcicalothrix desertica PCC 7102</name>
    <dbReference type="NCBI Taxonomy" id="232991"/>
    <lineage>
        <taxon>Bacteria</taxon>
        <taxon>Bacillati</taxon>
        <taxon>Cyanobacteriota</taxon>
        <taxon>Cyanophyceae</taxon>
        <taxon>Nostocales</taxon>
        <taxon>Calotrichaceae</taxon>
        <taxon>Dulcicalothrix</taxon>
    </lineage>
</organism>
<protein>
    <recommendedName>
        <fullName evidence="3">Glutamine synthetase</fullName>
    </recommendedName>
</protein>
<accession>A0A3S1CQK7</accession>
<sequence>MSTQDKARALMQRHYHTVKNRQQSMLGRTGEEIGLTGEVSDYWNPLQGKIDPSKRATYDSTSMN</sequence>
<evidence type="ECO:0000313" key="2">
    <source>
        <dbReference type="Proteomes" id="UP000271624"/>
    </source>
</evidence>
<comment type="caution">
    <text evidence="1">The sequence shown here is derived from an EMBL/GenBank/DDBJ whole genome shotgun (WGS) entry which is preliminary data.</text>
</comment>
<reference evidence="1" key="1">
    <citation type="submission" date="2018-12" db="EMBL/GenBank/DDBJ databases">
        <authorList>
            <person name="Will S."/>
            <person name="Neumann-Schaal M."/>
            <person name="Henke P."/>
        </authorList>
    </citation>
    <scope>NUCLEOTIDE SEQUENCE</scope>
    <source>
        <strain evidence="1">PCC 7102</strain>
    </source>
</reference>